<dbReference type="Proteomes" id="UP000203219">
    <property type="component" value="Segment"/>
</dbReference>
<reference evidence="2" key="1">
    <citation type="submission" date="2016-04" db="EMBL/GenBank/DDBJ databases">
        <authorList>
            <person name="Adebesin M.O."/>
            <person name="Ahama K."/>
            <person name="Alekasir E.M."/>
            <person name="Ali S."/>
            <person name="Aligholizadeh E."/>
            <person name="Allison J.M."/>
            <person name="Alzaher A."/>
            <person name="Andaya C.D."/>
            <person name="Asfaw S."/>
            <person name="Bansal N."/>
            <person name="Beauchard M.A."/>
            <person name="Betancourt K.A."/>
            <person name="Bhatia B."/>
            <person name="Boretti N.A."/>
            <person name="Brondi J.N."/>
            <person name="Byrd C.E."/>
            <person name="Cao A."/>
            <person name="Cardosa E.A."/>
            <person name="Carter A."/>
            <person name="Chen S."/>
            <person name="Chen Y."/>
            <person name="Clara V.K."/>
            <person name="Cobuzzi M."/>
            <person name="Conn O.L."/>
            <person name="Crosby I.A."/>
            <person name="Daly S.B."/>
            <person name="Depaz I.X."/>
            <person name="Dhaurali S."/>
            <person name="Dowdy K.M."/>
            <person name="Edokobi N.B."/>
            <person name="Ekanayake A.B."/>
            <person name="Ekekwe S.O."/>
            <person name="Emond M.A."/>
            <person name="Endres L."/>
            <person name="Eng S."/>
            <person name="Felkoski S.A."/>
            <person name="Gant C.D."/>
            <person name="Gaskin B."/>
            <person name="Gondal S."/>
            <person name="Gutmann J."/>
            <person name="Ha T.-A."/>
            <person name="Habteyes H."/>
            <person name="Hariri O."/>
            <person name="Healey R.M."/>
            <person name="Heins J.L."/>
            <person name="Henderson A.L."/>
            <person name="Hernandez F.M."/>
            <person name="Hoang P.T."/>
            <person name="Hope K.T."/>
            <person name="Husna A."/>
            <person name="Hussain A."/>
            <person name="Imani O."/>
            <person name="Jackson N.L."/>
            <person name="Jacob V.M."/>
            <person name="Kang C."/>
            <person name="Kantov R.M."/>
            <person name="Kavuru S."/>
            <person name="Kerr M.S."/>
            <person name="Khan O.A."/>
            <person name="Khan T.M."/>
            <person name="King T."/>
            <person name="Kulkarni R."/>
            <person name="Li A."/>
            <person name="Maczka C."/>
            <person name="Maisonet E."/>
            <person name="Majethia P.M."/>
            <person name="Malik D.A."/>
            <person name="Mariam A."/>
            <person name="Marquess E.B."/>
            <person name="Mattison J."/>
            <person name="Mcdonald N."/>
            <person name="Mehr S."/>
            <person name="Mengers S.R."/>
            <person name="Michaels D.P."/>
            <person name="Mondal S."/>
            <person name="Monney D.B."/>
            <person name="Nakhleh S.I."/>
            <person name="Ndubuizu N.C."/>
            <person name="Nguyen A.H."/>
            <person name="Nguyen K.M."/>
            <person name="Nguyen M.T."/>
            <person name="Nicholas M.L."/>
            <person name="Nimalan J.P."/>
            <person name="O'Connell R.A."/>
            <person name="Odoi E."/>
            <person name="Ojo L."/>
            <person name="Okoye A.E."/>
            <person name="Olateru-Olagbegi O."/>
            <person name="Osei K.V."/>
            <person name="Osei-Tutu A."/>
            <person name="Palilla A.M."/>
            <person name="Pancholi S."/>
            <person name="Park J.H."/>
            <person name="Patel K."/>
            <person name="Patel P."/>
            <person name="Pennington E."/>
            <person name="Peterson R.E."/>
            <person name="Pon J."/>
            <person name="Pourkarim H."/>
            <person name="Reed M.L."/>
            <person name="Rottman V."/>
            <person name="Salazar J."/>
            <person name="Samet S."/>
            <person name="Sendze O."/>
            <person name="Stelmack M.A."/>
            <person name="Stinnett R."/>
            <person name="Tchouaga A.L."/>
            <person name="Thompson E.M."/>
            <person name="Tran N.G."/>
            <person name="Truong T."/>
            <person name="Udo J.A."/>
            <person name="Verona L.T."/>
            <person name="Vu T.-Q."/>
            <person name="Wade J."/>
            <person name="Wang N.Q."/>
            <person name="Waters Z.M."/>
            <person name="Wellman R.J."/>
            <person name="Woldegabreal S."/>
            <person name="Yee A.C."/>
            <person name="Yirefu M."/>
            <person name="Zahangir S."/>
            <person name="Zhai Y."/>
            <person name="Devine C.L."/>
            <person name="Liao K."/>
            <person name="Prasad P.K."/>
            <person name="Ruthenberg K.J."/>
            <person name="Shonk J.A."/>
            <person name="Way M."/>
            <person name="Yousufi H.K."/>
            <person name="Cao L."/>
            <person name="Fox J."/>
            <person name="Hobbs E."/>
            <person name="Kilic S."/>
            <person name="Nunn R."/>
            <person name="Patel R."/>
            <person name="Rubenstein M."/>
            <person name="Cresawn S.G."/>
            <person name="Russell D.A."/>
            <person name="Pope W.H."/>
            <person name="Jacobs-Sera D."/>
            <person name="Hendrix R.W."/>
            <person name="Hatfull G.F."/>
            <person name="Erill I."/>
            <person name="Caruso S.M."/>
        </authorList>
    </citation>
    <scope>NUCLEOTIDE SEQUENCE [LARGE SCALE GENOMIC DNA]</scope>
</reference>
<dbReference type="RefSeq" id="YP_009282115.1">
    <property type="nucleotide sequence ID" value="NC_031034.1"/>
</dbReference>
<dbReference type="GeneID" id="29059833"/>
<dbReference type="KEGG" id="vg:29059833"/>
<evidence type="ECO:0000313" key="1">
    <source>
        <dbReference type="EMBL" id="ANH50581.1"/>
    </source>
</evidence>
<dbReference type="EMBL" id="KX011169">
    <property type="protein sequence ID" value="ANH50581.1"/>
    <property type="molecule type" value="Genomic_DNA"/>
</dbReference>
<accession>A0A173GB18</accession>
<protein>
    <submittedName>
        <fullName evidence="1">Uncharacterized protein</fullName>
    </submittedName>
</protein>
<organism evidence="1 2">
    <name type="scientific">Bacillus phage SalinJah</name>
    <dbReference type="NCBI Taxonomy" id="1837830"/>
    <lineage>
        <taxon>Viruses</taxon>
        <taxon>Duplodnaviria</taxon>
        <taxon>Heunggongvirae</taxon>
        <taxon>Uroviricota</taxon>
        <taxon>Caudoviricetes</taxon>
        <taxon>Herelleviridae</taxon>
        <taxon>Bastillevirinae</taxon>
        <taxon>Wphvirus</taxon>
        <taxon>Wphvirus BPS13</taxon>
    </lineage>
</organism>
<gene>
    <name evidence="1" type="ORF">SALINJAH_161</name>
</gene>
<name>A0A173GB18_9CAUD</name>
<evidence type="ECO:0000313" key="2">
    <source>
        <dbReference type="Proteomes" id="UP000203219"/>
    </source>
</evidence>
<sequence length="218" mass="25277">MYNTKVYGLIERDPLVTSARYVATDMMTGKQFVKEYTLRDVFKFNGYNNMIYDMTGSSDSSKFILRVLPNQVKLPFYVYDPYKNEVSIHVSAADFADENRLGRTAVSLALSKKQKQASGFRLWYVGDVPPEFIRYGVERGEEVHKADTWEELGLIIDVSRQALSNGYREGRNVMGWHVFKETLDLAKMMACFEVKQEFEESVDIIQNPCYHEQEKEEV</sequence>
<proteinExistence type="predicted"/>